<evidence type="ECO:0000313" key="2">
    <source>
        <dbReference type="Proteomes" id="UP000023152"/>
    </source>
</evidence>
<dbReference type="Proteomes" id="UP000023152">
    <property type="component" value="Unassembled WGS sequence"/>
</dbReference>
<protein>
    <submittedName>
        <fullName evidence="1">Uncharacterized protein</fullName>
    </submittedName>
</protein>
<gene>
    <name evidence="1" type="ORF">RFI_13202</name>
</gene>
<proteinExistence type="predicted"/>
<evidence type="ECO:0000313" key="1">
    <source>
        <dbReference type="EMBL" id="ETO23956.1"/>
    </source>
</evidence>
<dbReference type="EMBL" id="ASPP01009569">
    <property type="protein sequence ID" value="ETO23956.1"/>
    <property type="molecule type" value="Genomic_DNA"/>
</dbReference>
<feature type="non-terminal residue" evidence="1">
    <location>
        <position position="640"/>
    </location>
</feature>
<reference evidence="1 2" key="1">
    <citation type="journal article" date="2013" name="Curr. Biol.">
        <title>The Genome of the Foraminiferan Reticulomyxa filosa.</title>
        <authorList>
            <person name="Glockner G."/>
            <person name="Hulsmann N."/>
            <person name="Schleicher M."/>
            <person name="Noegel A.A."/>
            <person name="Eichinger L."/>
            <person name="Gallinger C."/>
            <person name="Pawlowski J."/>
            <person name="Sierra R."/>
            <person name="Euteneuer U."/>
            <person name="Pillet L."/>
            <person name="Moustafa A."/>
            <person name="Platzer M."/>
            <person name="Groth M."/>
            <person name="Szafranski K."/>
            <person name="Schliwa M."/>
        </authorList>
    </citation>
    <scope>NUCLEOTIDE SEQUENCE [LARGE SCALE GENOMIC DNA]</scope>
</reference>
<keyword evidence="2" id="KW-1185">Reference proteome</keyword>
<accession>X6NDA4</accession>
<comment type="caution">
    <text evidence="1">The sequence shown here is derived from an EMBL/GenBank/DDBJ whole genome shotgun (WGS) entry which is preliminary data.</text>
</comment>
<dbReference type="CDD" id="cd14279">
    <property type="entry name" value="CUE"/>
    <property type="match status" value="1"/>
</dbReference>
<name>X6NDA4_RETFI</name>
<dbReference type="AlphaFoldDB" id="X6NDA4"/>
<organism evidence="1 2">
    <name type="scientific">Reticulomyxa filosa</name>
    <dbReference type="NCBI Taxonomy" id="46433"/>
    <lineage>
        <taxon>Eukaryota</taxon>
        <taxon>Sar</taxon>
        <taxon>Rhizaria</taxon>
        <taxon>Retaria</taxon>
        <taxon>Foraminifera</taxon>
        <taxon>Monothalamids</taxon>
        <taxon>Reticulomyxidae</taxon>
        <taxon>Reticulomyxa</taxon>
    </lineage>
</organism>
<sequence length="640" mass="76869">MSSQLEQSFPKIKKEIILYALDYCRGDLNETKQILDFITQNKTPAQQQQYLIQLLRDFSFHFTKKTILDIWMKCNQIYADTLWNLKCLYSNLDVGQIKENNKLRIMREMCIYILGNILNSPINIKYRQINNDYLYQNLKRKCELLNVDIKQIWTDMQCNLTKFGFEKHDYYWFYNNTDNRKLARLWVCYDKWIHQQLMYCILPEIPRCVFMLKNKKWREYLILFDYEYRRIVLFNTKEEKVEVLQVGNPKKLSLEFNIHIQYYNDFDDVNTTNTTWAGLILNHSWYFRVISACEREAFSDACSVNNFVKCHYKKKKYICIFIFTYEQEFNSFYVIWKEGDKIYREAMNPYAMTLKQGIEHFKNKLQMKEGYNLGTDELTHSNYEFNTWKPPIASNVNKDVLLHDLYKYAPHYPNIQVYWKINAFFIVPYRHTIGIKRTNIIKSILNENVTNKVNIKPAFNPLLYERDLHKLKLIQDSCMVPKSSRNHMKQLLHEVIKNSYLLDLISKRPSRSEEDIKRQICYNENEVNKLVLDDKVLTILNELKILYHDDIHKQMGYPLQLYHICAILLYWVNHVIVNLETIRVLHGHERREEESIELYCGLKGVRLKDVKEIKAGYFISHVSTSDDIEVAKMYRSDQGC</sequence>
<dbReference type="OrthoDB" id="6257037at2759"/>